<protein>
    <submittedName>
        <fullName evidence="1">Uncharacterized protein</fullName>
    </submittedName>
</protein>
<dbReference type="AlphaFoldDB" id="A0A5Q0GVP5"/>
<evidence type="ECO:0000313" key="2">
    <source>
        <dbReference type="Proteomes" id="UP000325787"/>
    </source>
</evidence>
<sequence length="173" mass="18822">MRIETMDALLPTTHVEDEDIDRETLATRLGDRRWRSWTCPGCGCTQAGYHLPHDLALCAGCVQRRREGKALLSAREIWQEVLVFPEVKAAGPSSRPGRARLTRDELAAVRDLRQDVGKLYEAALDADAVHVMTPDGDVVPAACAVCQGPVLARDGGRAGNAFYCGAHAWGRTA</sequence>
<evidence type="ECO:0000313" key="1">
    <source>
        <dbReference type="EMBL" id="QFZ17564.1"/>
    </source>
</evidence>
<dbReference type="OrthoDB" id="8444243at2"/>
<gene>
    <name evidence="1" type="ORF">EKG83_08780</name>
</gene>
<dbReference type="EMBL" id="CP034550">
    <property type="protein sequence ID" value="QFZ17564.1"/>
    <property type="molecule type" value="Genomic_DNA"/>
</dbReference>
<proteinExistence type="predicted"/>
<reference evidence="2" key="1">
    <citation type="journal article" date="2021" name="Curr. Microbiol.">
        <title>Complete genome of nocamycin-producing strain Saccharothrix syringae NRRL B-16468 reveals the biosynthetic potential for secondary metabolites.</title>
        <authorList>
            <person name="Mo X."/>
            <person name="Yang S."/>
        </authorList>
    </citation>
    <scope>NUCLEOTIDE SEQUENCE [LARGE SCALE GENOMIC DNA]</scope>
    <source>
        <strain evidence="2">ATCC 51364 / DSM 43886 / JCM 6844 / KCTC 9398 / NBRC 14523 / NRRL B-16468 / INA 2240</strain>
    </source>
</reference>
<dbReference type="Proteomes" id="UP000325787">
    <property type="component" value="Chromosome"/>
</dbReference>
<keyword evidence="2" id="KW-1185">Reference proteome</keyword>
<dbReference type="RefSeq" id="WP_033431330.1">
    <property type="nucleotide sequence ID" value="NZ_CP034550.1"/>
</dbReference>
<accession>A0A5Q0GVP5</accession>
<name>A0A5Q0GVP5_SACSY</name>
<dbReference type="KEGG" id="ssyi:EKG83_08780"/>
<organism evidence="1 2">
    <name type="scientific">Saccharothrix syringae</name>
    <name type="common">Nocardiopsis syringae</name>
    <dbReference type="NCBI Taxonomy" id="103733"/>
    <lineage>
        <taxon>Bacteria</taxon>
        <taxon>Bacillati</taxon>
        <taxon>Actinomycetota</taxon>
        <taxon>Actinomycetes</taxon>
        <taxon>Pseudonocardiales</taxon>
        <taxon>Pseudonocardiaceae</taxon>
        <taxon>Saccharothrix</taxon>
    </lineage>
</organism>